<dbReference type="InterPro" id="IPR016161">
    <property type="entry name" value="Ald_DH/histidinol_DH"/>
</dbReference>
<gene>
    <name evidence="5" type="ORF">LWF01_09220</name>
</gene>
<evidence type="ECO:0000313" key="6">
    <source>
        <dbReference type="Proteomes" id="UP001209083"/>
    </source>
</evidence>
<sequence length="488" mass="51447">MADTTREAAVIGSAPNQLFIDGEWVDGSEGKKIDVLDPSTGDVLCQIADATPADGRRALDAAVKAQKDFAATSPRERADMLRRAFELLHERIDDLALIMTLEMGKPLAESRGEIVYAAEFFRHFSEEATRISGNYQTAPAGNARFIVTKQPVGPCILITPWNFPMAMGTRKLGPAIAAGCTSVIKPAAQTPLSMLALAAILKEAGVPDGVVNVVTTSNSGGVMEPLIRSGDARKISFTGSTEVGVRLLEQAAEKVLRSSMELGGNAPFLVFPDADLDEAVAGAMAAKMRNGGEACTAANRMYVHKDIIGEFGKRLSEKMGALVVGRGVEDATQVGPLIDAKQQGKVAELVDDAISQGATVLTGGSAPEGKGFFFTPTVLTDVPTSARVNKEEIFGPVAPLISFSSEAEAIELANNSEFGLISYVFTKDLQRAFRVSEAIESGMVGLNQGIVSNPAAPFGGMKSSGLGREGGSEGIEEFLETKYIGMPL</sequence>
<name>A0ABY8QY74_9MICO</name>
<comment type="similarity">
    <text evidence="3">Belongs to the aldehyde dehydrogenase family.</text>
</comment>
<dbReference type="GO" id="GO:0016491">
    <property type="term" value="F:oxidoreductase activity"/>
    <property type="evidence" value="ECO:0007669"/>
    <property type="project" value="UniProtKB-KW"/>
</dbReference>
<evidence type="ECO:0000256" key="3">
    <source>
        <dbReference type="RuleBase" id="RU003345"/>
    </source>
</evidence>
<dbReference type="PANTHER" id="PTHR43353:SF5">
    <property type="entry name" value="SUCCINATE-SEMIALDEHYDE DEHYDROGENASE, MITOCHONDRIAL"/>
    <property type="match status" value="1"/>
</dbReference>
<proteinExistence type="inferred from homology"/>
<keyword evidence="6" id="KW-1185">Reference proteome</keyword>
<dbReference type="RefSeq" id="WP_349640721.1">
    <property type="nucleotide sequence ID" value="NZ_CP090958.1"/>
</dbReference>
<dbReference type="InterPro" id="IPR015590">
    <property type="entry name" value="Aldehyde_DH_dom"/>
</dbReference>
<reference evidence="5 6" key="1">
    <citation type="submission" date="2023-05" db="EMBL/GenBank/DDBJ databases">
        <title>Lithophilousrod everest ZFBP1038 complete genpme.</title>
        <authorList>
            <person name="Tian M."/>
        </authorList>
    </citation>
    <scope>NUCLEOTIDE SEQUENCE [LARGE SCALE GENOMIC DNA]</scope>
    <source>
        <strain evidence="5 6">ZFBP1038</strain>
    </source>
</reference>
<dbReference type="InterPro" id="IPR050740">
    <property type="entry name" value="Aldehyde_DH_Superfamily"/>
</dbReference>
<dbReference type="InterPro" id="IPR016162">
    <property type="entry name" value="Ald_DH_N"/>
</dbReference>
<dbReference type="InterPro" id="IPR016163">
    <property type="entry name" value="Ald_DH_C"/>
</dbReference>
<dbReference type="Gene3D" id="3.40.309.10">
    <property type="entry name" value="Aldehyde Dehydrogenase, Chain A, domain 2"/>
    <property type="match status" value="1"/>
</dbReference>
<dbReference type="EMBL" id="CP090958">
    <property type="protein sequence ID" value="WGW13898.1"/>
    <property type="molecule type" value="Genomic_DNA"/>
</dbReference>
<feature type="domain" description="Aldehyde dehydrogenase" evidence="4">
    <location>
        <begin position="24"/>
        <end position="484"/>
    </location>
</feature>
<dbReference type="InterPro" id="IPR029510">
    <property type="entry name" value="Ald_DH_CS_GLU"/>
</dbReference>
<keyword evidence="1 3" id="KW-0560">Oxidoreductase</keyword>
<evidence type="ECO:0000313" key="5">
    <source>
        <dbReference type="EMBL" id="WGW13898.1"/>
    </source>
</evidence>
<dbReference type="PROSITE" id="PS00687">
    <property type="entry name" value="ALDEHYDE_DEHYDR_GLU"/>
    <property type="match status" value="1"/>
</dbReference>
<organism evidence="5 6">
    <name type="scientific">Saxibacter everestensis</name>
    <dbReference type="NCBI Taxonomy" id="2909229"/>
    <lineage>
        <taxon>Bacteria</taxon>
        <taxon>Bacillati</taxon>
        <taxon>Actinomycetota</taxon>
        <taxon>Actinomycetes</taxon>
        <taxon>Micrococcales</taxon>
        <taxon>Brevibacteriaceae</taxon>
        <taxon>Saxibacter</taxon>
    </lineage>
</organism>
<feature type="active site" evidence="2">
    <location>
        <position position="261"/>
    </location>
</feature>
<dbReference type="PANTHER" id="PTHR43353">
    <property type="entry name" value="SUCCINATE-SEMIALDEHYDE DEHYDROGENASE, MITOCHONDRIAL"/>
    <property type="match status" value="1"/>
</dbReference>
<dbReference type="CDD" id="cd07103">
    <property type="entry name" value="ALDH_F5_SSADH_GabD"/>
    <property type="match status" value="1"/>
</dbReference>
<evidence type="ECO:0000259" key="4">
    <source>
        <dbReference type="Pfam" id="PF00171"/>
    </source>
</evidence>
<protein>
    <submittedName>
        <fullName evidence="5">NAD-dependent succinate-semialdehyde dehydrogenase</fullName>
        <ecNumber evidence="5">1.2.1.-</ecNumber>
    </submittedName>
</protein>
<dbReference type="SUPFAM" id="SSF53720">
    <property type="entry name" value="ALDH-like"/>
    <property type="match status" value="1"/>
</dbReference>
<dbReference type="Gene3D" id="3.40.605.10">
    <property type="entry name" value="Aldehyde Dehydrogenase, Chain A, domain 1"/>
    <property type="match status" value="1"/>
</dbReference>
<evidence type="ECO:0000256" key="2">
    <source>
        <dbReference type="PROSITE-ProRule" id="PRU10007"/>
    </source>
</evidence>
<dbReference type="Proteomes" id="UP001209083">
    <property type="component" value="Chromosome"/>
</dbReference>
<dbReference type="EC" id="1.2.1.-" evidence="5"/>
<evidence type="ECO:0000256" key="1">
    <source>
        <dbReference type="ARBA" id="ARBA00023002"/>
    </source>
</evidence>
<accession>A0ABY8QY74</accession>
<dbReference type="Pfam" id="PF00171">
    <property type="entry name" value="Aldedh"/>
    <property type="match status" value="1"/>
</dbReference>